<evidence type="ECO:0000313" key="2">
    <source>
        <dbReference type="EMBL" id="RHZ81321.1"/>
    </source>
</evidence>
<dbReference type="AlphaFoldDB" id="A0A397IZF3"/>
<accession>A0A397IZF3</accession>
<proteinExistence type="predicted"/>
<dbReference type="EMBL" id="PQFF01000113">
    <property type="protein sequence ID" value="RHZ81321.1"/>
    <property type="molecule type" value="Genomic_DNA"/>
</dbReference>
<dbReference type="OrthoDB" id="2386689at2759"/>
<comment type="caution">
    <text evidence="2">The sequence shown here is derived from an EMBL/GenBank/DDBJ whole genome shotgun (WGS) entry which is preliminary data.</text>
</comment>
<dbReference type="Proteomes" id="UP000266861">
    <property type="component" value="Unassembled WGS sequence"/>
</dbReference>
<keyword evidence="3" id="KW-1185">Reference proteome</keyword>
<feature type="region of interest" description="Disordered" evidence="1">
    <location>
        <begin position="562"/>
        <end position="585"/>
    </location>
</feature>
<evidence type="ECO:0000256" key="1">
    <source>
        <dbReference type="SAM" id="MobiDB-lite"/>
    </source>
</evidence>
<name>A0A397IZF3_9GLOM</name>
<gene>
    <name evidence="2" type="ORF">Glove_121g48</name>
</gene>
<organism evidence="2 3">
    <name type="scientific">Diversispora epigaea</name>
    <dbReference type="NCBI Taxonomy" id="1348612"/>
    <lineage>
        <taxon>Eukaryota</taxon>
        <taxon>Fungi</taxon>
        <taxon>Fungi incertae sedis</taxon>
        <taxon>Mucoromycota</taxon>
        <taxon>Glomeromycotina</taxon>
        <taxon>Glomeromycetes</taxon>
        <taxon>Diversisporales</taxon>
        <taxon>Diversisporaceae</taxon>
        <taxon>Diversispora</taxon>
    </lineage>
</organism>
<protein>
    <submittedName>
        <fullName evidence="2">Uncharacterized protein</fullName>
    </submittedName>
</protein>
<sequence length="585" mass="68164">MNKCGLDGKQRILSVIANDFGRHEIKENLKEIFLNQWTWLYCYKQTYIKDREFEAFFADKDNVSIRGLCNICNEYFYEVFDTFISLIQLNIANQEEKNKLITELEKLRIYLRRGFEEELIMNQDGTTIHLDTINHYLLYAFGECHEQHTNRCAACDQLFEFIKHLMTEIKEHCSTIEKCRDKLYYFLAHQARKVYLNNQFKARLAKLDNNGAILVCDYKIRILLKSARETKEQFFGKRGWSLHTILVFTKNNTDQLNIQAFDHWSTDTKQDAWFTISSFDSVFETLDPKPQWIEILLDNGAHYHNSELIVTIANCIFLNLEKPKQALTPITLKYVHIRHNLDEGEKIQVAIADLGGTSFANLEPIRNNHNIKTITGITQLFYFEWPINGDYMGYIQARCLLYIGSWSQFSSFEISKLITIPINKPTPNITPHSIPKNPWNFSLSRVQDTNKQRNNNNQPPSLLDIYIIEETFELKKGWALKSNQKYGKRGAGKRMTNTVKSYLESYFLAGNINKTDRITAKNMVEQLQILTNEGEIQVEDIPETMAEGSNTTRNFNNSFQEMAKSSNEKGKKVVCDNNKSKQLIK</sequence>
<reference evidence="2 3" key="1">
    <citation type="submission" date="2018-08" db="EMBL/GenBank/DDBJ databases">
        <title>Genome and evolution of the arbuscular mycorrhizal fungus Diversispora epigaea (formerly Glomus versiforme) and its bacterial endosymbionts.</title>
        <authorList>
            <person name="Sun X."/>
            <person name="Fei Z."/>
            <person name="Harrison M."/>
        </authorList>
    </citation>
    <scope>NUCLEOTIDE SEQUENCE [LARGE SCALE GENOMIC DNA]</scope>
    <source>
        <strain evidence="2 3">IT104</strain>
    </source>
</reference>
<evidence type="ECO:0000313" key="3">
    <source>
        <dbReference type="Proteomes" id="UP000266861"/>
    </source>
</evidence>